<keyword evidence="3" id="KW-1185">Reference proteome</keyword>
<dbReference type="VEuPathDB" id="FungiDB:SeMB42_g01050"/>
<accession>A0A507DN47</accession>
<feature type="compositionally biased region" description="Polar residues" evidence="1">
    <location>
        <begin position="99"/>
        <end position="116"/>
    </location>
</feature>
<reference evidence="2 3" key="1">
    <citation type="journal article" date="2019" name="Sci. Rep.">
        <title>Comparative genomics of chytrid fungi reveal insights into the obligate biotrophic and pathogenic lifestyle of Synchytrium endobioticum.</title>
        <authorList>
            <person name="van de Vossenberg B.T.L.H."/>
            <person name="Warris S."/>
            <person name="Nguyen H.D.T."/>
            <person name="van Gent-Pelzer M.P.E."/>
            <person name="Joly D.L."/>
            <person name="van de Geest H.C."/>
            <person name="Bonants P.J.M."/>
            <person name="Smith D.S."/>
            <person name="Levesque C.A."/>
            <person name="van der Lee T.A.J."/>
        </authorList>
    </citation>
    <scope>NUCLEOTIDE SEQUENCE [LARGE SCALE GENOMIC DNA]</scope>
    <source>
        <strain evidence="2 3">MB42</strain>
    </source>
</reference>
<feature type="region of interest" description="Disordered" evidence="1">
    <location>
        <begin position="92"/>
        <end position="226"/>
    </location>
</feature>
<dbReference type="EMBL" id="QEAN01000024">
    <property type="protein sequence ID" value="TPX53013.1"/>
    <property type="molecule type" value="Genomic_DNA"/>
</dbReference>
<organism evidence="2 3">
    <name type="scientific">Synchytrium endobioticum</name>
    <dbReference type="NCBI Taxonomy" id="286115"/>
    <lineage>
        <taxon>Eukaryota</taxon>
        <taxon>Fungi</taxon>
        <taxon>Fungi incertae sedis</taxon>
        <taxon>Chytridiomycota</taxon>
        <taxon>Chytridiomycota incertae sedis</taxon>
        <taxon>Chytridiomycetes</taxon>
        <taxon>Synchytriales</taxon>
        <taxon>Synchytriaceae</taxon>
        <taxon>Synchytrium</taxon>
    </lineage>
</organism>
<dbReference type="InterPro" id="IPR039715">
    <property type="entry name" value="ZCCHC10"/>
</dbReference>
<dbReference type="PANTHER" id="PTHR13491">
    <property type="entry name" value="ZCCHC10 PROTEIN"/>
    <property type="match status" value="1"/>
</dbReference>
<dbReference type="PANTHER" id="PTHR13491:SF0">
    <property type="entry name" value="ZINC FINGER CCHC DOMAIN-CONTAINING PROTEIN 10"/>
    <property type="match status" value="1"/>
</dbReference>
<dbReference type="InterPro" id="IPR036875">
    <property type="entry name" value="Znf_CCHC_sf"/>
</dbReference>
<evidence type="ECO:0000256" key="1">
    <source>
        <dbReference type="SAM" id="MobiDB-lite"/>
    </source>
</evidence>
<comment type="caution">
    <text evidence="2">The sequence shown here is derived from an EMBL/GenBank/DDBJ whole genome shotgun (WGS) entry which is preliminary data.</text>
</comment>
<gene>
    <name evidence="2" type="ORF">SeMB42_g01050</name>
</gene>
<protein>
    <submittedName>
        <fullName evidence="2">Uncharacterized protein</fullName>
    </submittedName>
</protein>
<name>A0A507DN47_9FUNG</name>
<dbReference type="GO" id="GO:0008270">
    <property type="term" value="F:zinc ion binding"/>
    <property type="evidence" value="ECO:0007669"/>
    <property type="project" value="InterPro"/>
</dbReference>
<dbReference type="SUPFAM" id="SSF57756">
    <property type="entry name" value="Retrovirus zinc finger-like domains"/>
    <property type="match status" value="1"/>
</dbReference>
<dbReference type="Pfam" id="PF13917">
    <property type="entry name" value="zf-CCHC_3"/>
    <property type="match status" value="1"/>
</dbReference>
<feature type="compositionally biased region" description="Low complexity" evidence="1">
    <location>
        <begin position="155"/>
        <end position="213"/>
    </location>
</feature>
<dbReference type="AlphaFoldDB" id="A0A507DN47"/>
<dbReference type="GO" id="GO:0003676">
    <property type="term" value="F:nucleic acid binding"/>
    <property type="evidence" value="ECO:0007669"/>
    <property type="project" value="InterPro"/>
</dbReference>
<sequence length="226" mass="24346">MNVLKFNQSRSFALAQTLSLRRTKATKPCLDVLEMSSSSSNAAPLEAVHSLSQITSFGGRNHRGGGNPSQRNARCQRCLAYGHYTYQCREKERPYVSRPSRTQQLANQLAGASSSRAEARIEPAESTTREGTANKILKEKETMRRKKKARDDESSSSSSSDSESDSGTSSNSSESDNESTSSSSSSSSGDSSSSGSSGSSSSSSDKKSSSSSIDSDRPRKRRRRDS</sequence>
<evidence type="ECO:0000313" key="2">
    <source>
        <dbReference type="EMBL" id="TPX53013.1"/>
    </source>
</evidence>
<proteinExistence type="predicted"/>
<evidence type="ECO:0000313" key="3">
    <source>
        <dbReference type="Proteomes" id="UP000317494"/>
    </source>
</evidence>
<dbReference type="Proteomes" id="UP000317494">
    <property type="component" value="Unassembled WGS sequence"/>
</dbReference>